<evidence type="ECO:0000256" key="1">
    <source>
        <dbReference type="SAM" id="MobiDB-lite"/>
    </source>
</evidence>
<proteinExistence type="predicted"/>
<keyword evidence="2" id="KW-0472">Membrane</keyword>
<feature type="transmembrane region" description="Helical" evidence="2">
    <location>
        <begin position="132"/>
        <end position="154"/>
    </location>
</feature>
<sequence>MGGRMHTKSDSEVTCNSMVEQQSSSSPGRCSPPRRPLYYVQSPSNHDVEKMSYGTSSPLPSPPHHYYLSSPIHHSRESSTSRFSASLKNPRSWKKLHPLPNHHVHPDHDDDDDDDDDDDQFHDSSSSRNVRLCLCFFLLFLLLFTLFSFILWGASKTYKPRVIVKSIMFENMNVQSGNDGSGVPTDMLSLNSTVRILYRNPATFFGVHVTSTPLHLAYYQLPLASGQMQKFYESRKSYRKLAVVVLGHQVPLYGGVSVLGNTKEHMDSVALPLNLTFAVRSRAFILGRLVKSKFYHRIRCSVTLLGNKLGKPLNLTNSCVYK</sequence>
<accession>A0AAN9I3T4</accession>
<dbReference type="PANTHER" id="PTHR31852">
    <property type="entry name" value="LATE EMBRYOGENESIS ABUNDANT (LEA) HYDROXYPROLINE-RICH GLYCOPROTEIN FAMILY"/>
    <property type="match status" value="1"/>
</dbReference>
<keyword evidence="4" id="KW-1185">Reference proteome</keyword>
<name>A0AAN9I3T4_CLITE</name>
<gene>
    <name evidence="3" type="ORF">RJT34_31687</name>
</gene>
<dbReference type="InterPro" id="IPR055301">
    <property type="entry name" value="Lea14-like_2"/>
</dbReference>
<protein>
    <recommendedName>
        <fullName evidence="5">Late embryogenesis abundant protein LEA-2 subgroup domain-containing protein</fullName>
    </recommendedName>
</protein>
<keyword evidence="2" id="KW-1133">Transmembrane helix</keyword>
<comment type="caution">
    <text evidence="3">The sequence shown here is derived from an EMBL/GenBank/DDBJ whole genome shotgun (WGS) entry which is preliminary data.</text>
</comment>
<dbReference type="EMBL" id="JAYKXN010000008">
    <property type="protein sequence ID" value="KAK7264084.1"/>
    <property type="molecule type" value="Genomic_DNA"/>
</dbReference>
<feature type="compositionally biased region" description="Acidic residues" evidence="1">
    <location>
        <begin position="109"/>
        <end position="120"/>
    </location>
</feature>
<evidence type="ECO:0000256" key="2">
    <source>
        <dbReference type="SAM" id="Phobius"/>
    </source>
</evidence>
<evidence type="ECO:0008006" key="5">
    <source>
        <dbReference type="Google" id="ProtNLM"/>
    </source>
</evidence>
<dbReference type="AlphaFoldDB" id="A0AAN9I3T4"/>
<feature type="compositionally biased region" description="Basic residues" evidence="1">
    <location>
        <begin position="93"/>
        <end position="105"/>
    </location>
</feature>
<dbReference type="Proteomes" id="UP001359559">
    <property type="component" value="Unassembled WGS sequence"/>
</dbReference>
<feature type="region of interest" description="Disordered" evidence="1">
    <location>
        <begin position="1"/>
        <end position="71"/>
    </location>
</feature>
<feature type="region of interest" description="Disordered" evidence="1">
    <location>
        <begin position="93"/>
        <end position="125"/>
    </location>
</feature>
<evidence type="ECO:0000313" key="3">
    <source>
        <dbReference type="EMBL" id="KAK7264084.1"/>
    </source>
</evidence>
<evidence type="ECO:0000313" key="4">
    <source>
        <dbReference type="Proteomes" id="UP001359559"/>
    </source>
</evidence>
<keyword evidence="2" id="KW-0812">Transmembrane</keyword>
<organism evidence="3 4">
    <name type="scientific">Clitoria ternatea</name>
    <name type="common">Butterfly pea</name>
    <dbReference type="NCBI Taxonomy" id="43366"/>
    <lineage>
        <taxon>Eukaryota</taxon>
        <taxon>Viridiplantae</taxon>
        <taxon>Streptophyta</taxon>
        <taxon>Embryophyta</taxon>
        <taxon>Tracheophyta</taxon>
        <taxon>Spermatophyta</taxon>
        <taxon>Magnoliopsida</taxon>
        <taxon>eudicotyledons</taxon>
        <taxon>Gunneridae</taxon>
        <taxon>Pentapetalae</taxon>
        <taxon>rosids</taxon>
        <taxon>fabids</taxon>
        <taxon>Fabales</taxon>
        <taxon>Fabaceae</taxon>
        <taxon>Papilionoideae</taxon>
        <taxon>50 kb inversion clade</taxon>
        <taxon>NPAAA clade</taxon>
        <taxon>indigoferoid/millettioid clade</taxon>
        <taxon>Phaseoleae</taxon>
        <taxon>Clitoria</taxon>
    </lineage>
</organism>
<reference evidence="3 4" key="1">
    <citation type="submission" date="2024-01" db="EMBL/GenBank/DDBJ databases">
        <title>The genomes of 5 underutilized Papilionoideae crops provide insights into root nodulation and disease resistance.</title>
        <authorList>
            <person name="Yuan L."/>
        </authorList>
    </citation>
    <scope>NUCLEOTIDE SEQUENCE [LARGE SCALE GENOMIC DNA]</scope>
    <source>
        <strain evidence="3">LY-2023</strain>
        <tissue evidence="3">Leaf</tissue>
    </source>
</reference>
<feature type="compositionally biased region" description="Polar residues" evidence="1">
    <location>
        <begin position="12"/>
        <end position="22"/>
    </location>
</feature>